<evidence type="ECO:0000259" key="9">
    <source>
        <dbReference type="Pfam" id="PF03847"/>
    </source>
</evidence>
<evidence type="ECO:0000256" key="3">
    <source>
        <dbReference type="ARBA" id="ARBA00023015"/>
    </source>
</evidence>
<dbReference type="InterPro" id="IPR003228">
    <property type="entry name" value="TFIID_TAF12_dom"/>
</dbReference>
<dbReference type="Proteomes" id="UP001176521">
    <property type="component" value="Unassembled WGS sequence"/>
</dbReference>
<feature type="compositionally biased region" description="Gly residues" evidence="8">
    <location>
        <begin position="457"/>
        <end position="466"/>
    </location>
</feature>
<dbReference type="Pfam" id="PF03847">
    <property type="entry name" value="TFIID_20kDa"/>
    <property type="match status" value="1"/>
</dbReference>
<evidence type="ECO:0000256" key="2">
    <source>
        <dbReference type="ARBA" id="ARBA00007530"/>
    </source>
</evidence>
<feature type="compositionally biased region" description="Gly residues" evidence="8">
    <location>
        <begin position="10"/>
        <end position="21"/>
    </location>
</feature>
<comment type="subcellular location">
    <subcellularLocation>
        <location evidence="1">Nucleus</location>
    </subcellularLocation>
</comment>
<reference evidence="10" key="1">
    <citation type="journal article" date="2023" name="PhytoFront">
        <title>Draft Genome Resources of Seven Strains of Tilletia horrida, Causal Agent of Kernel Smut of Rice.</title>
        <authorList>
            <person name="Khanal S."/>
            <person name="Antony Babu S."/>
            <person name="Zhou X.G."/>
        </authorList>
    </citation>
    <scope>NUCLEOTIDE SEQUENCE</scope>
    <source>
        <strain evidence="10">TX3</strain>
    </source>
</reference>
<feature type="compositionally biased region" description="Low complexity" evidence="8">
    <location>
        <begin position="148"/>
        <end position="177"/>
    </location>
</feature>
<dbReference type="GO" id="GO:0003677">
    <property type="term" value="F:DNA binding"/>
    <property type="evidence" value="ECO:0007669"/>
    <property type="project" value="TreeGrafter"/>
</dbReference>
<evidence type="ECO:0000256" key="6">
    <source>
        <dbReference type="ARBA" id="ARBA00075089"/>
    </source>
</evidence>
<dbReference type="GO" id="GO:0046982">
    <property type="term" value="F:protein heterodimerization activity"/>
    <property type="evidence" value="ECO:0007669"/>
    <property type="project" value="InterPro"/>
</dbReference>
<evidence type="ECO:0000313" key="10">
    <source>
        <dbReference type="EMBL" id="KAK0536490.1"/>
    </source>
</evidence>
<keyword evidence="11" id="KW-1185">Reference proteome</keyword>
<dbReference type="GO" id="GO:0000124">
    <property type="term" value="C:SAGA complex"/>
    <property type="evidence" value="ECO:0007669"/>
    <property type="project" value="InterPro"/>
</dbReference>
<dbReference type="InterPro" id="IPR037794">
    <property type="entry name" value="TAF12"/>
</dbReference>
<evidence type="ECO:0000256" key="5">
    <source>
        <dbReference type="ARBA" id="ARBA00023242"/>
    </source>
</evidence>
<dbReference type="InterPro" id="IPR009072">
    <property type="entry name" value="Histone-fold"/>
</dbReference>
<dbReference type="AlphaFoldDB" id="A0AAN6JM22"/>
<accession>A0AAN6JM22</accession>
<evidence type="ECO:0000256" key="4">
    <source>
        <dbReference type="ARBA" id="ARBA00023163"/>
    </source>
</evidence>
<feature type="region of interest" description="Disordered" evidence="8">
    <location>
        <begin position="148"/>
        <end position="186"/>
    </location>
</feature>
<keyword evidence="3" id="KW-0805">Transcription regulation</keyword>
<keyword evidence="5" id="KW-0539">Nucleus</keyword>
<feature type="region of interest" description="Disordered" evidence="8">
    <location>
        <begin position="681"/>
        <end position="706"/>
    </location>
</feature>
<organism evidence="10 11">
    <name type="scientific">Tilletia horrida</name>
    <dbReference type="NCBI Taxonomy" id="155126"/>
    <lineage>
        <taxon>Eukaryota</taxon>
        <taxon>Fungi</taxon>
        <taxon>Dikarya</taxon>
        <taxon>Basidiomycota</taxon>
        <taxon>Ustilaginomycotina</taxon>
        <taxon>Exobasidiomycetes</taxon>
        <taxon>Tilletiales</taxon>
        <taxon>Tilletiaceae</taxon>
        <taxon>Tilletia</taxon>
    </lineage>
</organism>
<dbReference type="GO" id="GO:0051123">
    <property type="term" value="P:RNA polymerase II preinitiation complex assembly"/>
    <property type="evidence" value="ECO:0007669"/>
    <property type="project" value="TreeGrafter"/>
</dbReference>
<dbReference type="CDD" id="cd07981">
    <property type="entry name" value="HFD_TAF12"/>
    <property type="match status" value="1"/>
</dbReference>
<sequence length="706" mass="69798">MNPNQPQGPPGAGGGVPGGAGQQSNYSRQIAQAQQAAMRQVQAQQHQQQQQQVVMPVPGPGGLAPAPAPVQPGAAAAAPGLDANALATIQSAIQGAVNDPTRMQNLLSNLVASGKINPTQLAQIRAMLARNSQTTNPNMQRQAIPVQPGMQQAAPAPQPIAPGQGPQVGQPSNPSGQAQASGAKPAVATTPVARLAQIEAELLNEAKVNNEANAAADHVSQLIKELDARLATLQPGTEDHKRALEQRQETQNKLAGVGSRFMEAKKYYDDLRAQKAALRVALGSVANNPAALAAAGGAGRPTNLVPLPGGGVPPAQGQPGVPPQAVSAPGAVLQPVGPAGIVPAKMELSAAGNAAAVNPVALGLAPGQAAGGAAAPVQATGAGGAGAADQAANAPVNRPLVGVPQTANRIEVTAPSATGDAFPASRGPRPTLSQGLAAPNPVVATPGTLSRPNMIGTPGGGAGAAGGAAAASSSSAVGAAAGAVRPSSPTVATAANWEELLGVAARESGKMVGKAVAAQQQASGSGGANDDFEVISVTPGPGVASSTFYTSGGGAAGGSASAGRPVARAAPAASALGTSGGSGGGYVSASASSFGVNSLIAAPENRLLNKRKVQELVGEIDSGEALEADVEDLILEMADEFIESVTHFACKLAKHRRGEKLEVKDVQLHLERNWNIRVPFPGSMPIPPPRTRASGTTTKGGAGGNS</sequence>
<dbReference type="GO" id="GO:0005669">
    <property type="term" value="C:transcription factor TFIID complex"/>
    <property type="evidence" value="ECO:0007669"/>
    <property type="project" value="InterPro"/>
</dbReference>
<evidence type="ECO:0000256" key="8">
    <source>
        <dbReference type="SAM" id="MobiDB-lite"/>
    </source>
</evidence>
<dbReference type="PANTHER" id="PTHR12264">
    <property type="entry name" value="TRANSCRIPTION INITIATION FACTOR TFIID SUBUNIT 12"/>
    <property type="match status" value="1"/>
</dbReference>
<feature type="region of interest" description="Disordered" evidence="8">
    <location>
        <begin position="415"/>
        <end position="468"/>
    </location>
</feature>
<comment type="caution">
    <text evidence="10">The sequence shown here is derived from an EMBL/GenBank/DDBJ whole genome shotgun (WGS) entry which is preliminary data.</text>
</comment>
<dbReference type="EMBL" id="JAPDMQ010000076">
    <property type="protein sequence ID" value="KAK0536490.1"/>
    <property type="molecule type" value="Genomic_DNA"/>
</dbReference>
<dbReference type="FunFam" id="1.10.20.10:FF:000011">
    <property type="entry name" value="Transcription initiation factor TFIID subunit 12"/>
    <property type="match status" value="1"/>
</dbReference>
<feature type="domain" description="Transcription initiation factor TFIID subunit 12" evidence="9">
    <location>
        <begin position="610"/>
        <end position="676"/>
    </location>
</feature>
<dbReference type="Gene3D" id="1.10.20.10">
    <property type="entry name" value="Histone, subunit A"/>
    <property type="match status" value="1"/>
</dbReference>
<evidence type="ECO:0000256" key="1">
    <source>
        <dbReference type="ARBA" id="ARBA00004123"/>
    </source>
</evidence>
<evidence type="ECO:0000256" key="7">
    <source>
        <dbReference type="ARBA" id="ARBA00093657"/>
    </source>
</evidence>
<protein>
    <recommendedName>
        <fullName evidence="6">TBP-associated factor 12</fullName>
    </recommendedName>
    <alternativeName>
        <fullName evidence="7">Transcription initiation factor TFIID subunit 12</fullName>
    </alternativeName>
</protein>
<dbReference type="SUPFAM" id="SSF47113">
    <property type="entry name" value="Histone-fold"/>
    <property type="match status" value="1"/>
</dbReference>
<comment type="similarity">
    <text evidence="2">Belongs to the TAF12 family.</text>
</comment>
<gene>
    <name evidence="10" type="primary">TAF12</name>
    <name evidence="10" type="ORF">OC842_001980</name>
</gene>
<keyword evidence="4" id="KW-0804">Transcription</keyword>
<feature type="compositionally biased region" description="Low complexity" evidence="8">
    <location>
        <begin position="31"/>
        <end position="56"/>
    </location>
</feature>
<proteinExistence type="inferred from homology"/>
<evidence type="ECO:0000313" key="11">
    <source>
        <dbReference type="Proteomes" id="UP001176521"/>
    </source>
</evidence>
<name>A0AAN6JM22_9BASI</name>
<dbReference type="GO" id="GO:0017025">
    <property type="term" value="F:TBP-class protein binding"/>
    <property type="evidence" value="ECO:0007669"/>
    <property type="project" value="TreeGrafter"/>
</dbReference>
<feature type="region of interest" description="Disordered" evidence="8">
    <location>
        <begin position="1"/>
        <end position="72"/>
    </location>
</feature>
<dbReference type="PANTHER" id="PTHR12264:SF21">
    <property type="entry name" value="TRANSCRIPTION INITIATION FACTOR TFIID SUBUNIT 12"/>
    <property type="match status" value="1"/>
</dbReference>